<protein>
    <submittedName>
        <fullName evidence="2">Uncharacterized protein</fullName>
    </submittedName>
</protein>
<feature type="compositionally biased region" description="Low complexity" evidence="1">
    <location>
        <begin position="58"/>
        <end position="76"/>
    </location>
</feature>
<evidence type="ECO:0000256" key="1">
    <source>
        <dbReference type="SAM" id="MobiDB-lite"/>
    </source>
</evidence>
<gene>
    <name evidence="2" type="ORF">CCAM_LOCUS39789</name>
</gene>
<feature type="region of interest" description="Disordered" evidence="1">
    <location>
        <begin position="58"/>
        <end position="94"/>
    </location>
</feature>
<dbReference type="AlphaFoldDB" id="A0A484NAP8"/>
<evidence type="ECO:0000313" key="2">
    <source>
        <dbReference type="EMBL" id="VFQ98013.1"/>
    </source>
</evidence>
<dbReference type="EMBL" id="OOIL02006556">
    <property type="protein sequence ID" value="VFQ98013.1"/>
    <property type="molecule type" value="Genomic_DNA"/>
</dbReference>
<evidence type="ECO:0000313" key="3">
    <source>
        <dbReference type="Proteomes" id="UP000595140"/>
    </source>
</evidence>
<proteinExistence type="predicted"/>
<organism evidence="2 3">
    <name type="scientific">Cuscuta campestris</name>
    <dbReference type="NCBI Taxonomy" id="132261"/>
    <lineage>
        <taxon>Eukaryota</taxon>
        <taxon>Viridiplantae</taxon>
        <taxon>Streptophyta</taxon>
        <taxon>Embryophyta</taxon>
        <taxon>Tracheophyta</taxon>
        <taxon>Spermatophyta</taxon>
        <taxon>Magnoliopsida</taxon>
        <taxon>eudicotyledons</taxon>
        <taxon>Gunneridae</taxon>
        <taxon>Pentapetalae</taxon>
        <taxon>asterids</taxon>
        <taxon>lamiids</taxon>
        <taxon>Solanales</taxon>
        <taxon>Convolvulaceae</taxon>
        <taxon>Cuscuteae</taxon>
        <taxon>Cuscuta</taxon>
        <taxon>Cuscuta subgen. Grammica</taxon>
        <taxon>Cuscuta sect. Cleistogrammica</taxon>
    </lineage>
</organism>
<reference evidence="2 3" key="1">
    <citation type="submission" date="2018-04" db="EMBL/GenBank/DDBJ databases">
        <authorList>
            <person name="Vogel A."/>
        </authorList>
    </citation>
    <scope>NUCLEOTIDE SEQUENCE [LARGE SCALE GENOMIC DNA]</scope>
</reference>
<dbReference type="Proteomes" id="UP000595140">
    <property type="component" value="Unassembled WGS sequence"/>
</dbReference>
<accession>A0A484NAP8</accession>
<name>A0A484NAP8_9ASTE</name>
<sequence>MGLMAKALGESANPLLSNNTDAMAIKAYIYSLHALVLGLLLPRSRHAATRPSFSNKLLSLSPATTTSPTAPFASATNDDTSNTDRGNELDEGSSLRRLPLFRRSPAAIGKGDVARPVDGNNWSAASDLHLWRRISDQTQGWWW</sequence>
<keyword evidence="3" id="KW-1185">Reference proteome</keyword>